<name>A0AAD9IZM2_9ANNE</name>
<evidence type="ECO:0000259" key="2">
    <source>
        <dbReference type="PROSITE" id="PS50157"/>
    </source>
</evidence>
<dbReference type="CDD" id="cd01647">
    <property type="entry name" value="RT_LTR"/>
    <property type="match status" value="1"/>
</dbReference>
<protein>
    <recommendedName>
        <fullName evidence="2">C2H2-type domain-containing protein</fullName>
    </recommendedName>
</protein>
<dbReference type="EMBL" id="JAODUP010000856">
    <property type="protein sequence ID" value="KAK2143293.1"/>
    <property type="molecule type" value="Genomic_DNA"/>
</dbReference>
<proteinExistence type="predicted"/>
<evidence type="ECO:0000313" key="3">
    <source>
        <dbReference type="EMBL" id="KAK2143293.1"/>
    </source>
</evidence>
<dbReference type="Pfam" id="PF00078">
    <property type="entry name" value="RVT_1"/>
    <property type="match status" value="1"/>
</dbReference>
<dbReference type="AlphaFoldDB" id="A0AAD9IZM2"/>
<dbReference type="PANTHER" id="PTHR37984:SF11">
    <property type="entry name" value="INTEGRASE CATALYTIC DOMAIN-CONTAINING PROTEIN"/>
    <property type="match status" value="1"/>
</dbReference>
<evidence type="ECO:0000313" key="4">
    <source>
        <dbReference type="Proteomes" id="UP001208570"/>
    </source>
</evidence>
<organism evidence="3 4">
    <name type="scientific">Paralvinella palmiformis</name>
    <dbReference type="NCBI Taxonomy" id="53620"/>
    <lineage>
        <taxon>Eukaryota</taxon>
        <taxon>Metazoa</taxon>
        <taxon>Spiralia</taxon>
        <taxon>Lophotrochozoa</taxon>
        <taxon>Annelida</taxon>
        <taxon>Polychaeta</taxon>
        <taxon>Sedentaria</taxon>
        <taxon>Canalipalpata</taxon>
        <taxon>Terebellida</taxon>
        <taxon>Terebelliformia</taxon>
        <taxon>Alvinellidae</taxon>
        <taxon>Paralvinella</taxon>
    </lineage>
</organism>
<evidence type="ECO:0000256" key="1">
    <source>
        <dbReference type="PROSITE-ProRule" id="PRU00042"/>
    </source>
</evidence>
<dbReference type="GO" id="GO:0008270">
    <property type="term" value="F:zinc ion binding"/>
    <property type="evidence" value="ECO:0007669"/>
    <property type="project" value="UniProtKB-KW"/>
</dbReference>
<comment type="caution">
    <text evidence="3">The sequence shown here is derived from an EMBL/GenBank/DDBJ whole genome shotgun (WGS) entry which is preliminary data.</text>
</comment>
<dbReference type="PANTHER" id="PTHR37984">
    <property type="entry name" value="PROTEIN CBG26694"/>
    <property type="match status" value="1"/>
</dbReference>
<keyword evidence="4" id="KW-1185">Reference proteome</keyword>
<keyword evidence="1" id="KW-0863">Zinc-finger</keyword>
<dbReference type="PROSITE" id="PS50157">
    <property type="entry name" value="ZINC_FINGER_C2H2_2"/>
    <property type="match status" value="1"/>
</dbReference>
<dbReference type="InterPro" id="IPR050951">
    <property type="entry name" value="Retrovirus_Pol_polyprotein"/>
</dbReference>
<dbReference type="Gene3D" id="3.10.10.10">
    <property type="entry name" value="HIV Type 1 Reverse Transcriptase, subunit A, domain 1"/>
    <property type="match status" value="1"/>
</dbReference>
<keyword evidence="1" id="KW-0479">Metal-binding</keyword>
<dbReference type="Proteomes" id="UP001208570">
    <property type="component" value="Unassembled WGS sequence"/>
</dbReference>
<dbReference type="InterPro" id="IPR013087">
    <property type="entry name" value="Znf_C2H2_type"/>
</dbReference>
<dbReference type="SUPFAM" id="SSF56672">
    <property type="entry name" value="DNA/RNA polymerases"/>
    <property type="match status" value="1"/>
</dbReference>
<dbReference type="InterPro" id="IPR043502">
    <property type="entry name" value="DNA/RNA_pol_sf"/>
</dbReference>
<feature type="domain" description="C2H2-type" evidence="2">
    <location>
        <begin position="86"/>
        <end position="113"/>
    </location>
</feature>
<dbReference type="InterPro" id="IPR000477">
    <property type="entry name" value="RT_dom"/>
</dbReference>
<gene>
    <name evidence="3" type="ORF">LSH36_856g01016</name>
</gene>
<dbReference type="PROSITE" id="PS00028">
    <property type="entry name" value="ZINC_FINGER_C2H2_1"/>
    <property type="match status" value="1"/>
</dbReference>
<reference evidence="3" key="1">
    <citation type="journal article" date="2023" name="Mol. Biol. Evol.">
        <title>Third-Generation Sequencing Reveals the Adaptive Role of the Epigenome in Three Deep-Sea Polychaetes.</title>
        <authorList>
            <person name="Perez M."/>
            <person name="Aroh O."/>
            <person name="Sun Y."/>
            <person name="Lan Y."/>
            <person name="Juniper S.K."/>
            <person name="Young C.R."/>
            <person name="Angers B."/>
            <person name="Qian P.Y."/>
        </authorList>
    </citation>
    <scope>NUCLEOTIDE SEQUENCE</scope>
    <source>
        <strain evidence="3">P08H-3</strain>
    </source>
</reference>
<keyword evidence="1" id="KW-0862">Zinc</keyword>
<sequence>MSGNNSSDLYQCPLLMDVKTEMSDVVDGDHNPEMSSYGIDNIDAKIPRTVQKEDDDESEVQIIKEEVVNLVRYDHLKEEESGVEKSFCSLCAESFTSDDCFRKHMLNHSKKKEFSCSEFVSPCVSPYCEHLSLIGNRLNGKEYSFNQRNFPRTKQYDKWHKKSREQTNKVSISNVADSGTSVNSVDVKTHKTLCEHSKEFCELSKLDTKLFPYASTKALDLKGTFSATITSPKTGVKFDDELYFVSDAKSCLLSYDTAKRLKLISIINAIEDSRSNVTNKIVHDFDSIFHGLGKLKDFQLQLNIDDTVEPVHQKHRRVPFSTRPQYEAAIKQLYEDDICEDPQNRPTPWVSPMVVVPKPRDPDNIRLCVDMRASNQAIGIVKHPMPTVHELIHDLIGCCVFTKLDLNQGYHQVDLHPDSRYITTFSSHLGLHRYRRLNFGVNAASETFQQIIEQVLHGLG</sequence>
<accession>A0AAD9IZM2</accession>